<keyword evidence="6" id="KW-0378">Hydrolase</keyword>
<dbReference type="InterPro" id="IPR004004">
    <property type="entry name" value="Helic/Pol/Pept_Calicivir-typ"/>
</dbReference>
<feature type="domain" description="Peptidase C3" evidence="12">
    <location>
        <begin position="860"/>
        <end position="1082"/>
    </location>
</feature>
<dbReference type="InterPro" id="IPR007094">
    <property type="entry name" value="RNA-dir_pol_PSvirus"/>
</dbReference>
<dbReference type="PRINTS" id="PR00918">
    <property type="entry name" value="CALICVIRUSNS"/>
</dbReference>
<dbReference type="GO" id="GO:0006351">
    <property type="term" value="P:DNA-templated transcription"/>
    <property type="evidence" value="ECO:0007669"/>
    <property type="project" value="InterPro"/>
</dbReference>
<dbReference type="SUPFAM" id="SSF50494">
    <property type="entry name" value="Trypsin-like serine proteases"/>
    <property type="match status" value="1"/>
</dbReference>
<keyword evidence="8" id="KW-0067">ATP-binding</keyword>
<feature type="domain" description="RdRp catalytic" evidence="10">
    <location>
        <begin position="1370"/>
        <end position="1501"/>
    </location>
</feature>
<dbReference type="GO" id="GO:0005524">
    <property type="term" value="F:ATP binding"/>
    <property type="evidence" value="ECO:0007669"/>
    <property type="project" value="UniProtKB-KW"/>
</dbReference>
<keyword evidence="7" id="KW-0788">Thiol protease</keyword>
<evidence type="ECO:0000256" key="7">
    <source>
        <dbReference type="ARBA" id="ARBA00022807"/>
    </source>
</evidence>
<dbReference type="Gene3D" id="1.20.960.20">
    <property type="match status" value="1"/>
</dbReference>
<protein>
    <recommendedName>
        <fullName evidence="14">RNA-directed RNA polymerase</fullName>
    </recommendedName>
</protein>
<dbReference type="InterPro" id="IPR043128">
    <property type="entry name" value="Rev_trsase/Diguanyl_cyclase"/>
</dbReference>
<sequence length="1635" mass="181173">MRYNMAFNTKYAVAVNEACLRSSKIHCAFACLIAGDSDGELVSRWLKRAKRELIQRECARRRHRIALRSLPRFEREQAIREARDAKYAAVFDSGVEFQSGFQYGALAAVGLTAAAGVYYATRYAARAMTEQLDELTTRVTQRIADSNTVVRFEELVESATTTSDAIGGTFAPIAELLKGIQTVVRSIVDIIKTVGGAFWKLAVGAFVISVRSLAAIHDAIKSFIVELVTRLMPDLSPVLDFEGMVMQQDGDLLSKIVAMTACFVTAKGDSPMNMFLAVMGRIGSFPRTAQGIEGVFNTALMMLEKSLNTVLGLIGRDGVKLVGVAARSVMDWCNEVDTVFCKIDTENPSIADLNHAKALLVTGYNLKNTLQAPYLRDVLGRQLDKLNGRLAAHRGLLEIENTYRQQPTLVMFGGASAVGKTFLIKNFASAALVLSKLCKPKECAQNMWQKGEDRFFNGYCGQLVYIMDDVFQKKSVKGSDECEGMTIIRAVNSWPFPLPFADVESKGRYFFNSKLMIGTTNQANIKTDLEQVLAQPEAVLRRITHGYWLTVNPEFGIPVGSDGGGVSYRLDYKKWERVRDERRASLAEKGSYTVDDQLATIPWEAWRLHKCDFDGSPSTVEGPSVFALVKQVAQELRDGARYHDHSVKQLDSWLAGFEEAVDFEAYGEVVAQSGVSTSCGASAGTGSFFESEQDDLVNYWQSSVNTGSSFSSEAPSAGEFSSEDAPSAPGPLPALSLQAPIWMQALLDANNQELNWRVRTIAHIKYCVLGLSQPERRIDATLGLISWVATLVAGVRIAMVIGRACQSLLRTLWGVIFPHSAEDVIDTGVEPQSVHRDPKVYPRKKSASKAVPSAVAQLGNPPQNTLTDIVYRNTWKMLADGKVVGQVLFLRASVGVMPWHFRKDLCEASSIEMISCGAGGLRVSFTGKDFAAYPHVSYQTSDLEFVDFSTVCTRAHRDIVKYCVLDRDVTHDLVGSNDLAVRLDVARTYQYNGVFQLERTTLVTRGLRHDPVLAVGARDVDNVWAYGVPTECGDCGAPLTFAEPRFFGGKAILGIHIAGRTRAPGNGGQREGWSAILTQELALAALRSFKGVIKDNFVESMQARGIVVDESLADVVEESGLAAGSMAAIGMVPEDKVVSQSTRSKIRRTGFEGFGPCPVAPAHLSPVVVDGEIVEPMHVAMANYQSAMHASRVPNDAAIMALAMRRHTQCTEQSTRRILGFEEAIVGVPHMKLKSINRSSSAGYPYNLDYARGKRDIFGDDDEYDLHSDAVGRLRRDVDRILDAARRGEREAHVFVDFLKDETRPLAKVQAVATRAISGAPLDYSICCRMYFGAFMSSVYLNHTVCGMAPGINYYTEWDMLAHSLLRPGGRVFAGDFKAFDASEQPDVLLLCLEHINNWYARFEPCDEDNLVRRVLFEDLIHSRHLTGIGCLRDSLVQWNKSLPSGHPLTTIINSMYSLYTLTACYVLATGDYTNMWDRVYICTYGDDNVVGVSDEVSEIFNQETVAGMMRDVFKLTYTSDKKGSELKPYETINDITFLKRRFVRAECDGGWAAPLDMNSILYRTYFYRNERSFVRDQAQNFADALMELSLHDESEWSERYYAAAEYCVRQGIPLPIVSRDQARQMCFARTDVWF</sequence>
<dbReference type="GO" id="GO:0039694">
    <property type="term" value="P:viral RNA genome replication"/>
    <property type="evidence" value="ECO:0007669"/>
    <property type="project" value="InterPro"/>
</dbReference>
<evidence type="ECO:0000256" key="1">
    <source>
        <dbReference type="ARBA" id="ARBA00022484"/>
    </source>
</evidence>
<evidence type="ECO:0000256" key="6">
    <source>
        <dbReference type="ARBA" id="ARBA00022801"/>
    </source>
</evidence>
<dbReference type="Pfam" id="PF00680">
    <property type="entry name" value="RdRP_1"/>
    <property type="match status" value="1"/>
</dbReference>
<evidence type="ECO:0008006" key="14">
    <source>
        <dbReference type="Google" id="ProtNLM"/>
    </source>
</evidence>
<dbReference type="Gene3D" id="3.30.70.270">
    <property type="match status" value="1"/>
</dbReference>
<dbReference type="InterPro" id="IPR044067">
    <property type="entry name" value="PCV_3C_PRO"/>
</dbReference>
<dbReference type="GO" id="GO:0003968">
    <property type="term" value="F:RNA-directed RNA polymerase activity"/>
    <property type="evidence" value="ECO:0007669"/>
    <property type="project" value="UniProtKB-KW"/>
</dbReference>
<proteinExistence type="predicted"/>
<dbReference type="InterPro" id="IPR043502">
    <property type="entry name" value="DNA/RNA_pol_sf"/>
</dbReference>
<dbReference type="SUPFAM" id="SSF56672">
    <property type="entry name" value="DNA/RNA polymerases"/>
    <property type="match status" value="1"/>
</dbReference>
<evidence type="ECO:0000313" key="13">
    <source>
        <dbReference type="EMBL" id="QJZ28384.1"/>
    </source>
</evidence>
<dbReference type="InterPro" id="IPR009003">
    <property type="entry name" value="Peptidase_S1_PA"/>
</dbReference>
<evidence type="ECO:0000259" key="12">
    <source>
        <dbReference type="PROSITE" id="PS51874"/>
    </source>
</evidence>
<dbReference type="Pfam" id="PF00910">
    <property type="entry name" value="RNA_helicase"/>
    <property type="match status" value="1"/>
</dbReference>
<feature type="domain" description="SF3 helicase" evidence="11">
    <location>
        <begin position="387"/>
        <end position="564"/>
    </location>
</feature>
<evidence type="ECO:0000256" key="4">
    <source>
        <dbReference type="ARBA" id="ARBA00022695"/>
    </source>
</evidence>
<evidence type="ECO:0000259" key="10">
    <source>
        <dbReference type="PROSITE" id="PS50507"/>
    </source>
</evidence>
<gene>
    <name evidence="13" type="primary">hyp1</name>
</gene>
<dbReference type="PROSITE" id="PS51218">
    <property type="entry name" value="SF3_HELICASE_2"/>
    <property type="match status" value="1"/>
</dbReference>
<evidence type="ECO:0000256" key="2">
    <source>
        <dbReference type="ARBA" id="ARBA00022670"/>
    </source>
</evidence>
<evidence type="ECO:0000259" key="11">
    <source>
        <dbReference type="PROSITE" id="PS51218"/>
    </source>
</evidence>
<dbReference type="InterPro" id="IPR001205">
    <property type="entry name" value="RNA-dir_pol_C"/>
</dbReference>
<evidence type="ECO:0000256" key="5">
    <source>
        <dbReference type="ARBA" id="ARBA00022741"/>
    </source>
</evidence>
<dbReference type="GO" id="GO:0003723">
    <property type="term" value="F:RNA binding"/>
    <property type="evidence" value="ECO:0007669"/>
    <property type="project" value="InterPro"/>
</dbReference>
<dbReference type="CDD" id="cd23194">
    <property type="entry name" value="Dicistroviridae_RdRp"/>
    <property type="match status" value="1"/>
</dbReference>
<evidence type="ECO:0000256" key="3">
    <source>
        <dbReference type="ARBA" id="ARBA00022679"/>
    </source>
</evidence>
<name>A0A6M6R989_9VIRU</name>
<accession>A0A6M6R989</accession>
<dbReference type="PROSITE" id="PS50507">
    <property type="entry name" value="RDRP_SSRNA_POS"/>
    <property type="match status" value="1"/>
</dbReference>
<keyword evidence="2" id="KW-0645">Protease</keyword>
<dbReference type="GO" id="GO:0006508">
    <property type="term" value="P:proteolysis"/>
    <property type="evidence" value="ECO:0007669"/>
    <property type="project" value="UniProtKB-KW"/>
</dbReference>
<dbReference type="GO" id="GO:0003724">
    <property type="term" value="F:RNA helicase activity"/>
    <property type="evidence" value="ECO:0007669"/>
    <property type="project" value="InterPro"/>
</dbReference>
<evidence type="ECO:0000256" key="8">
    <source>
        <dbReference type="ARBA" id="ARBA00022840"/>
    </source>
</evidence>
<dbReference type="PROSITE" id="PS51874">
    <property type="entry name" value="PCV_3C_PRO"/>
    <property type="match status" value="1"/>
</dbReference>
<reference evidence="13" key="1">
    <citation type="submission" date="2019-11" db="EMBL/GenBank/DDBJ databases">
        <title>Virome of riverside phytocommunity ecosystem of an ancient canal.</title>
        <authorList>
            <person name="Yang S."/>
            <person name="Shan T."/>
            <person name="Wang Y."/>
            <person name="Yang J."/>
            <person name="Chen X."/>
            <person name="Xiao Y."/>
            <person name="You Z."/>
            <person name="He Y."/>
            <person name="Zhao M."/>
            <person name="Lu J."/>
            <person name="Yang Z."/>
            <person name="Dai Z."/>
            <person name="Liu Q."/>
            <person name="Yao Y."/>
            <person name="Lu X."/>
            <person name="Li H."/>
            <person name="Zhou R."/>
            <person name="Li W."/>
            <person name="Zhou C."/>
            <person name="Wang X."/>
            <person name="Shen Q."/>
            <person name="Xu H."/>
            <person name="Deng X."/>
            <person name="Delwart E."/>
            <person name="Zhang W."/>
        </authorList>
    </citation>
    <scope>NUCLEOTIDE SEQUENCE</scope>
    <source>
        <strain evidence="13">Pt151-dic-19</strain>
    </source>
</reference>
<keyword evidence="4" id="KW-0548">Nucleotidyltransferase</keyword>
<organism evidence="13">
    <name type="scientific">Lactuca sativa dicistroviridae</name>
    <dbReference type="NCBI Taxonomy" id="2738910"/>
    <lineage>
        <taxon>Viruses</taxon>
        <taxon>Riboviria</taxon>
        <taxon>Orthornavirae</taxon>
        <taxon>Pisuviricota</taxon>
        <taxon>Pisoniviricetes</taxon>
        <taxon>Picornavirales</taxon>
        <taxon>Dicistroviridae</taxon>
    </lineage>
</organism>
<keyword evidence="9" id="KW-0693">Viral RNA replication</keyword>
<keyword evidence="5" id="KW-0547">Nucleotide-binding</keyword>
<dbReference type="InterPro" id="IPR043504">
    <property type="entry name" value="Peptidase_S1_PA_chymotrypsin"/>
</dbReference>
<dbReference type="Gene3D" id="2.40.10.10">
    <property type="entry name" value="Trypsin-like serine proteases"/>
    <property type="match status" value="1"/>
</dbReference>
<keyword evidence="1" id="KW-0696">RNA-directed RNA polymerase</keyword>
<keyword evidence="3" id="KW-0808">Transferase</keyword>
<dbReference type="EMBL" id="MN722415">
    <property type="protein sequence ID" value="QJZ28384.1"/>
    <property type="molecule type" value="Genomic_RNA"/>
</dbReference>
<dbReference type="GO" id="GO:0004197">
    <property type="term" value="F:cysteine-type endopeptidase activity"/>
    <property type="evidence" value="ECO:0007669"/>
    <property type="project" value="InterPro"/>
</dbReference>
<evidence type="ECO:0000256" key="9">
    <source>
        <dbReference type="ARBA" id="ARBA00022953"/>
    </source>
</evidence>
<dbReference type="InterPro" id="IPR000605">
    <property type="entry name" value="Helicase_SF3_ssDNA/RNA_vir"/>
</dbReference>
<dbReference type="InterPro" id="IPR014759">
    <property type="entry name" value="Helicase_SF3_ssRNA_vir"/>
</dbReference>